<proteinExistence type="predicted"/>
<dbReference type="AlphaFoldDB" id="A0A5M8RM24"/>
<gene>
    <name evidence="2" type="ORF">DX927_23340</name>
</gene>
<evidence type="ECO:0000313" key="3">
    <source>
        <dbReference type="Proteomes" id="UP000324326"/>
    </source>
</evidence>
<sequence>MNTVLNLADSTIQYFRGRSTGAIGLFSIVLAILIYAFWDVISPVFEYIHLTSFLKEIGLIEDGGGALNAYKILVALFISILAIQVVGIILLVLFSVISNIISIPVMEKFFAGLIIVLLLPFGILYALFFSKKSSPKKIG</sequence>
<feature type="transmembrane region" description="Helical" evidence="1">
    <location>
        <begin position="72"/>
        <end position="97"/>
    </location>
</feature>
<organism evidence="2 3">
    <name type="scientific">Bacillus swezeyi</name>
    <dbReference type="NCBI Taxonomy" id="1925020"/>
    <lineage>
        <taxon>Bacteria</taxon>
        <taxon>Bacillati</taxon>
        <taxon>Bacillota</taxon>
        <taxon>Bacilli</taxon>
        <taxon>Bacillales</taxon>
        <taxon>Bacillaceae</taxon>
        <taxon>Bacillus</taxon>
    </lineage>
</organism>
<keyword evidence="1" id="KW-0472">Membrane</keyword>
<dbReference type="RefSeq" id="WP_150150058.1">
    <property type="nucleotide sequence ID" value="NZ_QSND01000007.1"/>
</dbReference>
<keyword evidence="1" id="KW-1133">Transmembrane helix</keyword>
<keyword evidence="1" id="KW-0812">Transmembrane</keyword>
<accession>A0A5M8RM24</accession>
<name>A0A5M8RM24_9BACI</name>
<comment type="caution">
    <text evidence="2">The sequence shown here is derived from an EMBL/GenBank/DDBJ whole genome shotgun (WGS) entry which is preliminary data.</text>
</comment>
<dbReference type="Proteomes" id="UP000324326">
    <property type="component" value="Unassembled WGS sequence"/>
</dbReference>
<dbReference type="EMBL" id="QSND01000007">
    <property type="protein sequence ID" value="KAA6446982.1"/>
    <property type="molecule type" value="Genomic_DNA"/>
</dbReference>
<evidence type="ECO:0000313" key="2">
    <source>
        <dbReference type="EMBL" id="KAA6446982.1"/>
    </source>
</evidence>
<feature type="transmembrane region" description="Helical" evidence="1">
    <location>
        <begin position="21"/>
        <end position="38"/>
    </location>
</feature>
<feature type="transmembrane region" description="Helical" evidence="1">
    <location>
        <begin position="109"/>
        <end position="129"/>
    </location>
</feature>
<protein>
    <submittedName>
        <fullName evidence="2">Uncharacterized protein</fullName>
    </submittedName>
</protein>
<evidence type="ECO:0000256" key="1">
    <source>
        <dbReference type="SAM" id="Phobius"/>
    </source>
</evidence>
<reference evidence="2 3" key="1">
    <citation type="submission" date="2018-08" db="EMBL/GenBank/DDBJ databases">
        <title>Bacillus phenotypic plasticity.</title>
        <authorList>
            <person name="Hurtado E."/>
        </authorList>
    </citation>
    <scope>NUCLEOTIDE SEQUENCE [LARGE SCALE GENOMIC DNA]</scope>
    <source>
        <strain evidence="2 3">427</strain>
    </source>
</reference>